<keyword evidence="1" id="KW-0812">Transmembrane</keyword>
<evidence type="ECO:0000256" key="2">
    <source>
        <dbReference type="SAM" id="SignalP"/>
    </source>
</evidence>
<feature type="chain" id="PRO_5041357379" evidence="2">
    <location>
        <begin position="17"/>
        <end position="251"/>
    </location>
</feature>
<reference evidence="3" key="1">
    <citation type="journal article" date="2023" name="G3 (Bethesda)">
        <title>Whole genome assemblies of Zophobas morio and Tenebrio molitor.</title>
        <authorList>
            <person name="Kaur S."/>
            <person name="Stinson S.A."/>
            <person name="diCenzo G.C."/>
        </authorList>
    </citation>
    <scope>NUCLEOTIDE SEQUENCE</scope>
    <source>
        <strain evidence="3">QUZm001</strain>
    </source>
</reference>
<dbReference type="InterPro" id="IPR012464">
    <property type="entry name" value="DUF1676"/>
</dbReference>
<dbReference type="Pfam" id="PF07898">
    <property type="entry name" value="DUF1676"/>
    <property type="match status" value="1"/>
</dbReference>
<gene>
    <name evidence="3" type="ORF">Zmor_025727</name>
</gene>
<protein>
    <submittedName>
        <fullName evidence="3">Uncharacterized protein</fullName>
    </submittedName>
</protein>
<dbReference type="Proteomes" id="UP001168821">
    <property type="component" value="Unassembled WGS sequence"/>
</dbReference>
<dbReference type="PANTHER" id="PTHR21879:SF14">
    <property type="entry name" value="OSIRIS 8"/>
    <property type="match status" value="1"/>
</dbReference>
<accession>A0AA38M4B4</accession>
<organism evidence="3 4">
    <name type="scientific">Zophobas morio</name>
    <dbReference type="NCBI Taxonomy" id="2755281"/>
    <lineage>
        <taxon>Eukaryota</taxon>
        <taxon>Metazoa</taxon>
        <taxon>Ecdysozoa</taxon>
        <taxon>Arthropoda</taxon>
        <taxon>Hexapoda</taxon>
        <taxon>Insecta</taxon>
        <taxon>Pterygota</taxon>
        <taxon>Neoptera</taxon>
        <taxon>Endopterygota</taxon>
        <taxon>Coleoptera</taxon>
        <taxon>Polyphaga</taxon>
        <taxon>Cucujiformia</taxon>
        <taxon>Tenebrionidae</taxon>
        <taxon>Zophobas</taxon>
    </lineage>
</organism>
<keyword evidence="1" id="KW-1133">Transmembrane helix</keyword>
<dbReference type="EMBL" id="JALNTZ010000008">
    <property type="protein sequence ID" value="KAJ3642983.1"/>
    <property type="molecule type" value="Genomic_DNA"/>
</dbReference>
<evidence type="ECO:0000313" key="3">
    <source>
        <dbReference type="EMBL" id="KAJ3642983.1"/>
    </source>
</evidence>
<name>A0AA38M4B4_9CUCU</name>
<evidence type="ECO:0000313" key="4">
    <source>
        <dbReference type="Proteomes" id="UP001168821"/>
    </source>
</evidence>
<feature type="transmembrane region" description="Helical" evidence="1">
    <location>
        <begin position="157"/>
        <end position="181"/>
    </location>
</feature>
<comment type="caution">
    <text evidence="3">The sequence shown here is derived from an EMBL/GenBank/DDBJ whole genome shotgun (WGS) entry which is preliminary data.</text>
</comment>
<evidence type="ECO:0000256" key="1">
    <source>
        <dbReference type="SAM" id="Phobius"/>
    </source>
</evidence>
<dbReference type="PANTHER" id="PTHR21879">
    <property type="entry name" value="FI03362P-RELATED-RELATED"/>
    <property type="match status" value="1"/>
</dbReference>
<keyword evidence="2" id="KW-0732">Signal</keyword>
<sequence>MLLKCLVLATLATAWGRSTAPEQNTIHETPRAQENTFFGDLRYVYKVYQECAAKDLGPCLKLKLISAIDRVARNYAELPIFDGVAFVKDPKAVTLNEVKTEEEYESTLPRALNEKDTALNSIISDKVANFFDTHTLQVKLPSALSEESRGKKGKKGAGLLLIPLILGGTLVPLALGALALLAGKALIVSKLALVLAGIIGLKKLLGGGGGGGHDSGHEVVVANSHGSSWGRSYDKEQAQNLAYSAYAPQSS</sequence>
<dbReference type="GO" id="GO:0016020">
    <property type="term" value="C:membrane"/>
    <property type="evidence" value="ECO:0007669"/>
    <property type="project" value="TreeGrafter"/>
</dbReference>
<keyword evidence="4" id="KW-1185">Reference proteome</keyword>
<feature type="signal peptide" evidence="2">
    <location>
        <begin position="1"/>
        <end position="16"/>
    </location>
</feature>
<keyword evidence="1" id="KW-0472">Membrane</keyword>
<proteinExistence type="predicted"/>
<dbReference type="AlphaFoldDB" id="A0AA38M4B4"/>